<evidence type="ECO:0000313" key="3">
    <source>
        <dbReference type="Proteomes" id="UP000176997"/>
    </source>
</evidence>
<dbReference type="Proteomes" id="UP000176997">
    <property type="component" value="Unassembled WGS sequence"/>
</dbReference>
<comment type="caution">
    <text evidence="2">The sequence shown here is derived from an EMBL/GenBank/DDBJ whole genome shotgun (WGS) entry which is preliminary data.</text>
</comment>
<sequence>MTTRTYTMHQGRTTAITRTLAQYDIRDVVFRAALSLIAAALVLYAYFIAATVADVIARTHAEANTVALKSEVSALETTYLARSAGITRTLATEQGFVEAQGTLFASVPSAGSAVAYVSHEVR</sequence>
<proteinExistence type="predicted"/>
<gene>
    <name evidence="2" type="ORF">A2675_02710</name>
</gene>
<protein>
    <recommendedName>
        <fullName evidence="4">Cell division protein FtsL</fullName>
    </recommendedName>
</protein>
<reference evidence="2 3" key="1">
    <citation type="journal article" date="2016" name="Nat. Commun.">
        <title>Thousands of microbial genomes shed light on interconnected biogeochemical processes in an aquifer system.</title>
        <authorList>
            <person name="Anantharaman K."/>
            <person name="Brown C.T."/>
            <person name="Hug L.A."/>
            <person name="Sharon I."/>
            <person name="Castelle C.J."/>
            <person name="Probst A.J."/>
            <person name="Thomas B.C."/>
            <person name="Singh A."/>
            <person name="Wilkins M.J."/>
            <person name="Karaoz U."/>
            <person name="Brodie E.L."/>
            <person name="Williams K.H."/>
            <person name="Hubbard S.S."/>
            <person name="Banfield J.F."/>
        </authorList>
    </citation>
    <scope>NUCLEOTIDE SEQUENCE [LARGE SCALE GENOMIC DNA]</scope>
</reference>
<evidence type="ECO:0008006" key="4">
    <source>
        <dbReference type="Google" id="ProtNLM"/>
    </source>
</evidence>
<keyword evidence="1" id="KW-0812">Transmembrane</keyword>
<evidence type="ECO:0000313" key="2">
    <source>
        <dbReference type="EMBL" id="OHA80637.1"/>
    </source>
</evidence>
<dbReference type="EMBL" id="MHUS01000021">
    <property type="protein sequence ID" value="OHA80637.1"/>
    <property type="molecule type" value="Genomic_DNA"/>
</dbReference>
<organism evidence="2 3">
    <name type="scientific">Candidatus Yonathbacteria bacterium RIFCSPHIGHO2_01_FULL_51_10</name>
    <dbReference type="NCBI Taxonomy" id="1802723"/>
    <lineage>
        <taxon>Bacteria</taxon>
        <taxon>Candidatus Yonathiibacteriota</taxon>
    </lineage>
</organism>
<keyword evidence="1" id="KW-0472">Membrane</keyword>
<evidence type="ECO:0000256" key="1">
    <source>
        <dbReference type="SAM" id="Phobius"/>
    </source>
</evidence>
<feature type="transmembrane region" description="Helical" evidence="1">
    <location>
        <begin position="28"/>
        <end position="49"/>
    </location>
</feature>
<keyword evidence="1" id="KW-1133">Transmembrane helix</keyword>
<name>A0A1G2S6M1_9BACT</name>
<dbReference type="AlphaFoldDB" id="A0A1G2S6M1"/>
<accession>A0A1G2S6M1</accession>
<dbReference type="STRING" id="1802723.A2675_02710"/>